<dbReference type="Gene3D" id="3.30.62.10">
    <property type="entry name" value="Nef Regulatory Factor"/>
    <property type="match status" value="1"/>
</dbReference>
<dbReference type="GO" id="GO:0005525">
    <property type="term" value="F:GTP binding"/>
    <property type="evidence" value="ECO:0007669"/>
    <property type="project" value="InterPro"/>
</dbReference>
<name>V5TB17_SIV</name>
<evidence type="ECO:0000256" key="7">
    <source>
        <dbReference type="ARBA" id="ARBA00023026"/>
    </source>
</evidence>
<dbReference type="InterPro" id="IPR001558">
    <property type="entry name" value="HIV_Nef"/>
</dbReference>
<evidence type="ECO:0000256" key="9">
    <source>
        <dbReference type="ARBA" id="ARBA00023280"/>
    </source>
</evidence>
<organism evidence="12 13">
    <name type="scientific">Simian immunodeficiency virus</name>
    <name type="common">SIV</name>
    <dbReference type="NCBI Taxonomy" id="11723"/>
    <lineage>
        <taxon>Viruses</taxon>
        <taxon>Riboviria</taxon>
        <taxon>Pararnavirae</taxon>
        <taxon>Artverviricota</taxon>
        <taxon>Revtraviricetes</taxon>
        <taxon>Ortervirales</taxon>
        <taxon>Retroviridae</taxon>
        <taxon>Orthoretrovirinae</taxon>
        <taxon>Lentivirus</taxon>
        <taxon>Lentivirus simimdef</taxon>
    </lineage>
</organism>
<organismHost>
    <name type="scientific">Cercopithecidae</name>
    <name type="common">Old World monkeys</name>
    <dbReference type="NCBI Taxonomy" id="9527"/>
</organismHost>
<dbReference type="EMBL" id="KF214240">
    <property type="protein sequence ID" value="AHB61194.1"/>
    <property type="molecule type" value="Genomic_RNA"/>
</dbReference>
<protein>
    <recommendedName>
        <fullName evidence="2 11">Protein Nef</fullName>
    </recommendedName>
</protein>
<keyword evidence="5 11" id="KW-0519">Myristate</keyword>
<sequence length="228" mass="26307">MGSILSCLRGQRPSTPGGLCSRLFGTYWYRGVQTYRFLRHFRGGYDLRRVAGVEHLNILEDGYLTVPRALPNCPCPLCYRHPSVYYHSPEPEDADEEEGGCFVQARVPVRQGTIKLLVDISCFLKEKGGLEGIIRTPERDDLIELYAYIEWGVLKGWLEYEDETDENMQIREERKPLVAGWLWKLVFIEQLGQWAYSYDMSLLSINNRKKKPQQQQVAVDTVAIETPD</sequence>
<evidence type="ECO:0000256" key="1">
    <source>
        <dbReference type="ARBA" id="ARBA00006933"/>
    </source>
</evidence>
<comment type="similarity">
    <text evidence="1 11">Belongs to the lentivirus primate group Nef protein family.</text>
</comment>
<keyword evidence="3" id="KW-1032">Host cell membrane</keyword>
<reference evidence="12 13" key="1">
    <citation type="journal article" date="2013" name="Retrovirology">
        <title>Discovery and full genome characterization of two highly divergent simian immunodeficiency viruses infecting black-and-white colobus monkeys (Colobus guereza) in Kibale National Park, Uganda.</title>
        <authorList>
            <person name="Lauck M."/>
            <person name="Switzer W.M."/>
            <person name="Sibley S.D."/>
            <person name="Hyeroba D."/>
            <person name="Tumukunde A."/>
            <person name="Weny G."/>
            <person name="Taylor B."/>
            <person name="Shankar A."/>
            <person name="Ting N."/>
            <person name="Chapman C.A."/>
            <person name="Friedrich T.C."/>
            <person name="Goldberg T.L."/>
            <person name="O Connor D.H."/>
        </authorList>
    </citation>
    <scope>NUCLEOTIDE SEQUENCE [LARGE SCALE GENOMIC DNA]</scope>
    <source>
        <strain evidence="12">BWC01</strain>
    </source>
</reference>
<gene>
    <name evidence="12" type="primary">nef</name>
</gene>
<keyword evidence="10 11" id="KW-0449">Lipoprotein</keyword>
<proteinExistence type="inferred from homology"/>
<evidence type="ECO:0000256" key="2">
    <source>
        <dbReference type="ARBA" id="ARBA00013526"/>
    </source>
</evidence>
<keyword evidence="8" id="KW-0472">Membrane</keyword>
<organismHost>
    <name type="scientific">Pan troglodytes</name>
    <name type="common">Chimpanzee</name>
    <dbReference type="NCBI Taxonomy" id="9598"/>
</organismHost>
<evidence type="ECO:0000256" key="10">
    <source>
        <dbReference type="ARBA" id="ARBA00023288"/>
    </source>
</evidence>
<keyword evidence="4" id="KW-0945">Host-virus interaction</keyword>
<evidence type="ECO:0000256" key="4">
    <source>
        <dbReference type="ARBA" id="ARBA00022581"/>
    </source>
</evidence>
<evidence type="ECO:0000256" key="3">
    <source>
        <dbReference type="ARBA" id="ARBA00022511"/>
    </source>
</evidence>
<dbReference type="Pfam" id="PF00469">
    <property type="entry name" value="F-protein"/>
    <property type="match status" value="1"/>
</dbReference>
<evidence type="ECO:0000313" key="13">
    <source>
        <dbReference type="Proteomes" id="UP000259993"/>
    </source>
</evidence>
<accession>V5TB17</accession>
<keyword evidence="9 11" id="KW-0899">Viral immunoevasion</keyword>
<evidence type="ECO:0000256" key="5">
    <source>
        <dbReference type="ARBA" id="ARBA00022707"/>
    </source>
</evidence>
<evidence type="ECO:0000256" key="11">
    <source>
        <dbReference type="RuleBase" id="RU000344"/>
    </source>
</evidence>
<dbReference type="SUPFAM" id="SSF55671">
    <property type="entry name" value="Regulatory factor Nef"/>
    <property type="match status" value="1"/>
</dbReference>
<keyword evidence="6" id="KW-1043">Host membrane</keyword>
<dbReference type="InterPro" id="IPR027481">
    <property type="entry name" value="HIV-1_Nef_core_sf"/>
</dbReference>
<dbReference type="Proteomes" id="UP000259993">
    <property type="component" value="Segment"/>
</dbReference>
<evidence type="ECO:0000313" key="12">
    <source>
        <dbReference type="EMBL" id="AHB61194.1"/>
    </source>
</evidence>
<evidence type="ECO:0000256" key="6">
    <source>
        <dbReference type="ARBA" id="ARBA00022870"/>
    </source>
</evidence>
<keyword evidence="7 11" id="KW-0843">Virulence</keyword>
<evidence type="ECO:0000256" key="8">
    <source>
        <dbReference type="ARBA" id="ARBA00023136"/>
    </source>
</evidence>